<dbReference type="Pfam" id="PF12146">
    <property type="entry name" value="Hydrolase_4"/>
    <property type="match status" value="1"/>
</dbReference>
<reference evidence="2 3" key="1">
    <citation type="submission" date="2013-01" db="EMBL/GenBank/DDBJ databases">
        <authorList>
            <person name="Fiebig A."/>
            <person name="Goeker M."/>
            <person name="Klenk H.-P.P."/>
        </authorList>
    </citation>
    <scope>NUCLEOTIDE SEQUENCE [LARGE SCALE GENOMIC DNA]</scope>
    <source>
        <strain evidence="2 3">DSM 24838</strain>
    </source>
</reference>
<dbReference type="eggNOG" id="COG2267">
    <property type="taxonomic scope" value="Bacteria"/>
</dbReference>
<proteinExistence type="predicted"/>
<evidence type="ECO:0000259" key="1">
    <source>
        <dbReference type="Pfam" id="PF12146"/>
    </source>
</evidence>
<keyword evidence="3" id="KW-1185">Reference proteome</keyword>
<evidence type="ECO:0000313" key="3">
    <source>
        <dbReference type="Proteomes" id="UP000035100"/>
    </source>
</evidence>
<protein>
    <submittedName>
        <fullName evidence="2">Wenxma_12, whole genome shotgun sequence</fullName>
    </submittedName>
</protein>
<dbReference type="InterPro" id="IPR029058">
    <property type="entry name" value="AB_hydrolase_fold"/>
</dbReference>
<dbReference type="EMBL" id="AONG01000013">
    <property type="protein sequence ID" value="KIQ68496.1"/>
    <property type="molecule type" value="Genomic_DNA"/>
</dbReference>
<evidence type="ECO:0000313" key="2">
    <source>
        <dbReference type="EMBL" id="KIQ68496.1"/>
    </source>
</evidence>
<dbReference type="Gene3D" id="3.40.50.1820">
    <property type="entry name" value="alpha/beta hydrolase"/>
    <property type="match status" value="1"/>
</dbReference>
<dbReference type="STRING" id="1123501.Wenmar_02766"/>
<dbReference type="Proteomes" id="UP000035100">
    <property type="component" value="Unassembled WGS sequence"/>
</dbReference>
<comment type="caution">
    <text evidence="2">The sequence shown here is derived from an EMBL/GenBank/DDBJ whole genome shotgun (WGS) entry which is preliminary data.</text>
</comment>
<feature type="domain" description="Serine aminopeptidase S33" evidence="1">
    <location>
        <begin position="47"/>
        <end position="245"/>
    </location>
</feature>
<dbReference type="AlphaFoldDB" id="A0A0D0PAH2"/>
<dbReference type="RefSeq" id="WP_018303999.1">
    <property type="nucleotide sequence ID" value="NZ_KB902310.1"/>
</dbReference>
<name>A0A0D0PAH2_9RHOB</name>
<accession>A0A0D0PAH2</accession>
<organism evidence="2 3">
    <name type="scientific">Wenxinia marina DSM 24838</name>
    <dbReference type="NCBI Taxonomy" id="1123501"/>
    <lineage>
        <taxon>Bacteria</taxon>
        <taxon>Pseudomonadati</taxon>
        <taxon>Pseudomonadota</taxon>
        <taxon>Alphaproteobacteria</taxon>
        <taxon>Rhodobacterales</taxon>
        <taxon>Roseobacteraceae</taxon>
        <taxon>Wenxinia</taxon>
    </lineage>
</organism>
<dbReference type="SUPFAM" id="SSF53474">
    <property type="entry name" value="alpha/beta-Hydrolases"/>
    <property type="match status" value="1"/>
</dbReference>
<dbReference type="InterPro" id="IPR022742">
    <property type="entry name" value="Hydrolase_4"/>
</dbReference>
<sequence length="302" mass="31636">MRAPPPDDPAALDGWLATREAAVPALRAGQAARIVWAGRPGQVTRLSLVYLHGFSAGPLELSPLPERLAAELGANLFLPRLTGHGQDGPALGRATLPEWRADVREALQIGATIGERTVALGTSTGGTLLAIALGRGADLAGAVFLAPNFAIGRGWKPRLLEAPLARLWVPWILGPHRSFEAASPAHAANWTLHYPSRAVVPVAQAVRAARALRYEAIRTPAFFAFTAHDEVVDPAATRRVIDRWGGPTTADELTMGPGDDPRGHVVAGDAMSPGQTDGLVARLAEWVRGLGGKPPSGGGPAD</sequence>
<gene>
    <name evidence="2" type="ORF">Wenmar_02766</name>
</gene>